<evidence type="ECO:0000313" key="2">
    <source>
        <dbReference type="EMBL" id="KAF7514311.1"/>
    </source>
</evidence>
<dbReference type="PANTHER" id="PTHR38788">
    <property type="entry name" value="CLR5 DOMAIN-CONTAINING PROTEIN"/>
    <property type="match status" value="1"/>
</dbReference>
<protein>
    <recommendedName>
        <fullName evidence="1">Clr5 domain-containing protein</fullName>
    </recommendedName>
</protein>
<dbReference type="EMBL" id="JAACFV010000001">
    <property type="protein sequence ID" value="KAF7514311.1"/>
    <property type="molecule type" value="Genomic_DNA"/>
</dbReference>
<dbReference type="OrthoDB" id="5308957at2759"/>
<name>A0A8H7AWL5_9EURO</name>
<sequence>MAGYPPAPFSFHGQEIPQRHHNLDPPSCIWPPAQRHDAFSHLYNIESSLPFNRPPIPIAGNNAAVSFLQPTFIPSTQSRLDFNSIFSPFPTQELPTSNFESFSPQRLSTSSFESFPTRGRANSSFKSFPTQGLINSSFEPFSTQEQPNFERLRTSETLEPGDYILDRATAQTQESQQDEDLQAQIADKPSTTQRTRISSAEWEKHKSTIKNLYLDQSQSLSVTCKYMADRYGFDVPHRAYKAKFQEWGFYKNLPKPLAQYILVKANQRKREENKGTKFKIGGQEITLDRARRSLKRSKADMGALESSNMILKTPPGLRLFTPSDTSSLSPLSLPSQGPNTVMGPPLRLPSSETGFISESQTRQMSSDQPLLDAIPELAAPRLTESSPGNWGGSFEDGLEDTPGIEGGLSSDAQGCVRLEDDTGEATLLELLQEEQADLQSQLEAGATLIDSKSSHNEEIAAPVLIAVKGIIMRALKSSSATDFPTFSALFSLVGRLILNDVVDDIREICSKIVQLGQKVFALAMDDLICLLVLLGRLLEKAGLDIARPYFEHALSILLTSLDHTHVCQIQLFLEEQRRKNSSRANKVSSLGRYGHKCSLSWRLEPFCMRTIDPSSLDTIFKQRSIYRLVSQQKR</sequence>
<keyword evidence="3" id="KW-1185">Reference proteome</keyword>
<dbReference type="AlphaFoldDB" id="A0A8H7AWL5"/>
<accession>A0A8H7AWL5</accession>
<dbReference type="PANTHER" id="PTHR38788:SF3">
    <property type="entry name" value="CLR5 DOMAIN-CONTAINING PROTEIN"/>
    <property type="match status" value="1"/>
</dbReference>
<reference evidence="2" key="1">
    <citation type="submission" date="2020-02" db="EMBL/GenBank/DDBJ databases">
        <authorList>
            <person name="Palmer J.M."/>
        </authorList>
    </citation>
    <scope>NUCLEOTIDE SEQUENCE</scope>
    <source>
        <strain evidence="2">EPUS1.4</strain>
        <tissue evidence="2">Thallus</tissue>
    </source>
</reference>
<gene>
    <name evidence="2" type="ORF">GJ744_000081</name>
</gene>
<organism evidence="2 3">
    <name type="scientific">Endocarpon pusillum</name>
    <dbReference type="NCBI Taxonomy" id="364733"/>
    <lineage>
        <taxon>Eukaryota</taxon>
        <taxon>Fungi</taxon>
        <taxon>Dikarya</taxon>
        <taxon>Ascomycota</taxon>
        <taxon>Pezizomycotina</taxon>
        <taxon>Eurotiomycetes</taxon>
        <taxon>Chaetothyriomycetidae</taxon>
        <taxon>Verrucariales</taxon>
        <taxon>Verrucariaceae</taxon>
        <taxon>Endocarpon</taxon>
    </lineage>
</organism>
<feature type="domain" description="Clr5" evidence="1">
    <location>
        <begin position="199"/>
        <end position="251"/>
    </location>
</feature>
<comment type="caution">
    <text evidence="2">The sequence shown here is derived from an EMBL/GenBank/DDBJ whole genome shotgun (WGS) entry which is preliminary data.</text>
</comment>
<dbReference type="Proteomes" id="UP000606974">
    <property type="component" value="Unassembled WGS sequence"/>
</dbReference>
<evidence type="ECO:0000313" key="3">
    <source>
        <dbReference type="Proteomes" id="UP000606974"/>
    </source>
</evidence>
<dbReference type="InterPro" id="IPR025676">
    <property type="entry name" value="Clr5_dom"/>
</dbReference>
<proteinExistence type="predicted"/>
<dbReference type="Pfam" id="PF14420">
    <property type="entry name" value="Clr5"/>
    <property type="match status" value="1"/>
</dbReference>
<evidence type="ECO:0000259" key="1">
    <source>
        <dbReference type="Pfam" id="PF14420"/>
    </source>
</evidence>